<evidence type="ECO:0000259" key="8">
    <source>
        <dbReference type="SMART" id="SM00900"/>
    </source>
</evidence>
<sequence>MRDYFKTGITLMIITVIAAFALSAVYSIVKEPIANAELGARLQAIRDVLKDPSTGKSMVSDGKIPSTASDLANFEWSPSGFQVEDGIIFKGEDGRGKVDSPVYRFTSDDGMEIYIAIASAVGYGGDVKTMASFISTDTGLKLNGIKVLEYSQETPGLGANIASSDIQKRFYPVETSGLERELKVNKDAGVTPTGEEIDLKRETEGIVTVTDVMTGATITPRAVTVSINTMYQFLKKAGVK</sequence>
<keyword evidence="10" id="KW-1185">Reference proteome</keyword>
<dbReference type="GO" id="GO:0010181">
    <property type="term" value="F:FMN binding"/>
    <property type="evidence" value="ECO:0007669"/>
    <property type="project" value="InterPro"/>
</dbReference>
<dbReference type="KEGG" id="minf:MESINF_2696"/>
<gene>
    <name evidence="6" type="primary">rnfG</name>
    <name evidence="9" type="ORF">MESINF_2696</name>
</gene>
<organism evidence="9 10">
    <name type="scientific">Mesotoga infera</name>
    <dbReference type="NCBI Taxonomy" id="1236046"/>
    <lineage>
        <taxon>Bacteria</taxon>
        <taxon>Thermotogati</taxon>
        <taxon>Thermotogota</taxon>
        <taxon>Thermotogae</taxon>
        <taxon>Kosmotogales</taxon>
        <taxon>Kosmotogaceae</taxon>
        <taxon>Mesotoga</taxon>
    </lineage>
</organism>
<dbReference type="SMART" id="SM00900">
    <property type="entry name" value="FMN_bind"/>
    <property type="match status" value="1"/>
</dbReference>
<dbReference type="InterPro" id="IPR010209">
    <property type="entry name" value="Ion_transpt_RnfG/RsxG"/>
</dbReference>
<dbReference type="AlphaFoldDB" id="A0A7Z7LHD4"/>
<evidence type="ECO:0000313" key="9">
    <source>
        <dbReference type="EMBL" id="SSC14136.1"/>
    </source>
</evidence>
<dbReference type="RefSeq" id="WP_169700468.1">
    <property type="nucleotide sequence ID" value="NZ_LS974202.1"/>
</dbReference>
<comment type="cofactor">
    <cofactor evidence="6">
        <name>FMN</name>
        <dbReference type="ChEBI" id="CHEBI:58210"/>
    </cofactor>
</comment>
<dbReference type="PANTHER" id="PTHR36118">
    <property type="entry name" value="ION-TRANSLOCATING OXIDOREDUCTASE COMPLEX SUBUNIT G"/>
    <property type="match status" value="1"/>
</dbReference>
<keyword evidence="4 6" id="KW-0288">FMN</keyword>
<evidence type="ECO:0000256" key="2">
    <source>
        <dbReference type="ARBA" id="ARBA00022553"/>
    </source>
</evidence>
<keyword evidence="1 6" id="KW-0813">Transport</keyword>
<dbReference type="Pfam" id="PF04205">
    <property type="entry name" value="FMN_bind"/>
    <property type="match status" value="1"/>
</dbReference>
<comment type="function">
    <text evidence="6">Part of a membrane-bound complex that couples electron transfer with translocation of ions across the membrane.</text>
</comment>
<dbReference type="Proteomes" id="UP000250796">
    <property type="component" value="Chromosome MESINF"/>
</dbReference>
<dbReference type="HAMAP" id="MF_00479">
    <property type="entry name" value="RsxG_RnfG"/>
    <property type="match status" value="1"/>
</dbReference>
<accession>A0A7Z7LHD4</accession>
<evidence type="ECO:0000313" key="10">
    <source>
        <dbReference type="Proteomes" id="UP000250796"/>
    </source>
</evidence>
<evidence type="ECO:0000256" key="7">
    <source>
        <dbReference type="SAM" id="Phobius"/>
    </source>
</evidence>
<feature type="transmembrane region" description="Helical" evidence="7">
    <location>
        <begin position="7"/>
        <end position="29"/>
    </location>
</feature>
<dbReference type="EMBL" id="LS974202">
    <property type="protein sequence ID" value="SSC14136.1"/>
    <property type="molecule type" value="Genomic_DNA"/>
</dbReference>
<dbReference type="GO" id="GO:0022900">
    <property type="term" value="P:electron transport chain"/>
    <property type="evidence" value="ECO:0007669"/>
    <property type="project" value="UniProtKB-UniRule"/>
</dbReference>
<dbReference type="PANTHER" id="PTHR36118:SF1">
    <property type="entry name" value="ION-TRANSLOCATING OXIDOREDUCTASE COMPLEX SUBUNIT G"/>
    <property type="match status" value="1"/>
</dbReference>
<keyword evidence="6 7" id="KW-0812">Transmembrane</keyword>
<keyword evidence="2 6" id="KW-0597">Phosphoprotein</keyword>
<feature type="domain" description="FMN-binding" evidence="8">
    <location>
        <begin position="122"/>
        <end position="234"/>
    </location>
</feature>
<comment type="subunit">
    <text evidence="6">The complex is composed of six subunits: RnfA, RnfB, RnfC, RnfD, RnfE and RnfG.</text>
</comment>
<dbReference type="GO" id="GO:0009055">
    <property type="term" value="F:electron transfer activity"/>
    <property type="evidence" value="ECO:0007669"/>
    <property type="project" value="InterPro"/>
</dbReference>
<keyword evidence="6 7" id="KW-1133">Transmembrane helix</keyword>
<feature type="modified residue" description="FMN phosphoryl threonine" evidence="6">
    <location>
        <position position="217"/>
    </location>
</feature>
<comment type="similarity">
    <text evidence="6">Belongs to the RnfG family.</text>
</comment>
<keyword evidence="6" id="KW-1278">Translocase</keyword>
<keyword evidence="3 6" id="KW-0285">Flavoprotein</keyword>
<dbReference type="NCBIfam" id="TIGR01947">
    <property type="entry name" value="rnfG"/>
    <property type="match status" value="1"/>
</dbReference>
<evidence type="ECO:0000256" key="6">
    <source>
        <dbReference type="HAMAP-Rule" id="MF_00479"/>
    </source>
</evidence>
<dbReference type="EC" id="7.-.-.-" evidence="6"/>
<evidence type="ECO:0000256" key="1">
    <source>
        <dbReference type="ARBA" id="ARBA00022448"/>
    </source>
</evidence>
<proteinExistence type="inferred from homology"/>
<keyword evidence="6 7" id="KW-0472">Membrane</keyword>
<evidence type="ECO:0000256" key="3">
    <source>
        <dbReference type="ARBA" id="ARBA00022630"/>
    </source>
</evidence>
<reference evidence="9 10" key="1">
    <citation type="submission" date="2017-01" db="EMBL/GenBank/DDBJ databases">
        <authorList>
            <person name="Erauso G."/>
        </authorList>
    </citation>
    <scope>NUCLEOTIDE SEQUENCE [LARGE SCALE GENOMIC DNA]</scope>
    <source>
        <strain evidence="9">MESINF1</strain>
    </source>
</reference>
<dbReference type="GO" id="GO:0005886">
    <property type="term" value="C:plasma membrane"/>
    <property type="evidence" value="ECO:0007669"/>
    <property type="project" value="UniProtKB-SubCell"/>
</dbReference>
<protein>
    <recommendedName>
        <fullName evidence="6">Ion-translocating oxidoreductase complex subunit G</fullName>
        <ecNumber evidence="6">7.-.-.-</ecNumber>
    </recommendedName>
    <alternativeName>
        <fullName evidence="6">Rnf electron transport complex subunit G</fullName>
    </alternativeName>
</protein>
<evidence type="ECO:0000256" key="4">
    <source>
        <dbReference type="ARBA" id="ARBA00022643"/>
    </source>
</evidence>
<comment type="subcellular location">
    <subcellularLocation>
        <location evidence="6">Cell membrane</location>
        <topology evidence="6">Single-pass membrane protein</topology>
    </subcellularLocation>
</comment>
<keyword evidence="5 6" id="KW-0249">Electron transport</keyword>
<evidence type="ECO:0000256" key="5">
    <source>
        <dbReference type="ARBA" id="ARBA00022982"/>
    </source>
</evidence>
<dbReference type="InterPro" id="IPR007329">
    <property type="entry name" value="FMN-bd"/>
</dbReference>
<keyword evidence="6" id="KW-1003">Cell membrane</keyword>
<name>A0A7Z7LHD4_9BACT</name>